<organism evidence="7 8">
    <name type="scientific">Actinomadura rayongensis</name>
    <dbReference type="NCBI Taxonomy" id="1429076"/>
    <lineage>
        <taxon>Bacteria</taxon>
        <taxon>Bacillati</taxon>
        <taxon>Actinomycetota</taxon>
        <taxon>Actinomycetes</taxon>
        <taxon>Streptosporangiales</taxon>
        <taxon>Thermomonosporaceae</taxon>
        <taxon>Actinomadura</taxon>
    </lineage>
</organism>
<evidence type="ECO:0000313" key="8">
    <source>
        <dbReference type="Proteomes" id="UP000431901"/>
    </source>
</evidence>
<dbReference type="Gene3D" id="3.60.130.10">
    <property type="entry name" value="Clavaminate synthase-like"/>
    <property type="match status" value="1"/>
</dbReference>
<dbReference type="GO" id="GO:0051213">
    <property type="term" value="F:dioxygenase activity"/>
    <property type="evidence" value="ECO:0007669"/>
    <property type="project" value="UniProtKB-KW"/>
</dbReference>
<feature type="domain" description="TauD/TfdA-like" evidence="6">
    <location>
        <begin position="11"/>
        <end position="295"/>
    </location>
</feature>
<keyword evidence="3" id="KW-0408">Iron</keyword>
<keyword evidence="2" id="KW-0560">Oxidoreductase</keyword>
<dbReference type="InterPro" id="IPR050411">
    <property type="entry name" value="AlphaKG_dependent_hydroxylases"/>
</dbReference>
<comment type="cofactor">
    <cofactor evidence="1">
        <name>Fe(2+)</name>
        <dbReference type="ChEBI" id="CHEBI:29033"/>
    </cofactor>
</comment>
<dbReference type="GO" id="GO:0017000">
    <property type="term" value="P:antibiotic biosynthetic process"/>
    <property type="evidence" value="ECO:0007669"/>
    <property type="project" value="UniProtKB-KW"/>
</dbReference>
<feature type="region of interest" description="Disordered" evidence="5">
    <location>
        <begin position="65"/>
        <end position="85"/>
    </location>
</feature>
<dbReference type="PANTHER" id="PTHR10696:SF56">
    <property type="entry name" value="TAUD_TFDA-LIKE DOMAIN-CONTAINING PROTEIN"/>
    <property type="match status" value="1"/>
</dbReference>
<accession>A0A6I4W4D1</accession>
<evidence type="ECO:0000256" key="3">
    <source>
        <dbReference type="ARBA" id="ARBA00023004"/>
    </source>
</evidence>
<evidence type="ECO:0000256" key="4">
    <source>
        <dbReference type="ARBA" id="ARBA00023194"/>
    </source>
</evidence>
<dbReference type="PANTHER" id="PTHR10696">
    <property type="entry name" value="GAMMA-BUTYROBETAINE HYDROXYLASE-RELATED"/>
    <property type="match status" value="1"/>
</dbReference>
<keyword evidence="8" id="KW-1185">Reference proteome</keyword>
<evidence type="ECO:0000256" key="1">
    <source>
        <dbReference type="ARBA" id="ARBA00001954"/>
    </source>
</evidence>
<dbReference type="OrthoDB" id="9769888at2"/>
<sequence>MVTAPNPGTALTDYLSARRAEVDAQLRTSGAVLFRGFPVRSAEDFQAAVRTFAPELLGYTYRSTPRSEESPGVYTSTEYPPAEEIPQHNENSYAHAWPGEVWFFCERAAARGGETPLADSRRVLDRLAPDLVARFADRGVMYVRNYRVGMDLPWEEVFQTSDRAAVAEFCDAAGIEYAWDGDDLRTSQVRPAVAEHPATGERVWFNQAHLFHPSALKKDVRDMLVELYGEDGLPRNARFGDGTAIPEADLAAIRAAYRAELVAAPWQQGDVLVVDNLLTSHGRRPFTPPRKVLVAMTG</sequence>
<dbReference type="Proteomes" id="UP000431901">
    <property type="component" value="Unassembled WGS sequence"/>
</dbReference>
<dbReference type="InterPro" id="IPR003819">
    <property type="entry name" value="TauD/TfdA-like"/>
</dbReference>
<protein>
    <submittedName>
        <fullName evidence="7">TauD/TfdA family dioxygenase</fullName>
    </submittedName>
</protein>
<name>A0A6I4W4D1_9ACTN</name>
<keyword evidence="4" id="KW-0045">Antibiotic biosynthesis</keyword>
<evidence type="ECO:0000256" key="5">
    <source>
        <dbReference type="SAM" id="MobiDB-lite"/>
    </source>
</evidence>
<keyword evidence="7" id="KW-0223">Dioxygenase</keyword>
<dbReference type="RefSeq" id="WP_161103620.1">
    <property type="nucleotide sequence ID" value="NZ_JBHLYI010000006.1"/>
</dbReference>
<comment type="caution">
    <text evidence="7">The sequence shown here is derived from an EMBL/GenBank/DDBJ whole genome shotgun (WGS) entry which is preliminary data.</text>
</comment>
<dbReference type="AlphaFoldDB" id="A0A6I4W4D1"/>
<dbReference type="SUPFAM" id="SSF51197">
    <property type="entry name" value="Clavaminate synthase-like"/>
    <property type="match status" value="1"/>
</dbReference>
<evidence type="ECO:0000259" key="6">
    <source>
        <dbReference type="Pfam" id="PF02668"/>
    </source>
</evidence>
<dbReference type="InterPro" id="IPR042098">
    <property type="entry name" value="TauD-like_sf"/>
</dbReference>
<gene>
    <name evidence="7" type="ORF">GQ466_16040</name>
</gene>
<dbReference type="Pfam" id="PF02668">
    <property type="entry name" value="TauD"/>
    <property type="match status" value="1"/>
</dbReference>
<evidence type="ECO:0000256" key="2">
    <source>
        <dbReference type="ARBA" id="ARBA00023002"/>
    </source>
</evidence>
<proteinExistence type="predicted"/>
<evidence type="ECO:0000313" key="7">
    <source>
        <dbReference type="EMBL" id="MXQ65539.1"/>
    </source>
</evidence>
<reference evidence="7 8" key="1">
    <citation type="submission" date="2019-12" db="EMBL/GenBank/DDBJ databases">
        <title>Nocardia macrotermitis sp. nov. and Nocardia aurantia sp. nov., isolated from the gut of the fungus growing-termite Macrotermes natalensis.</title>
        <authorList>
            <person name="Christine B."/>
            <person name="Rene B."/>
        </authorList>
    </citation>
    <scope>NUCLEOTIDE SEQUENCE [LARGE SCALE GENOMIC DNA]</scope>
    <source>
        <strain evidence="7 8">DSM 102126</strain>
    </source>
</reference>
<dbReference type="EMBL" id="WUTW01000002">
    <property type="protein sequence ID" value="MXQ65539.1"/>
    <property type="molecule type" value="Genomic_DNA"/>
</dbReference>